<sequence>MTDVNGYITAVYDNWWLAYVLDKNKEADEIKIHLDHHHHFKSQENLMYSGFLFMMFFASCFVRLQADWLRTSNLNQAQDYTGSWRAPLMRPSRALSWQHLELRIRRGEGEGERGGGRERGKREGEERGGERGRGREGGGEREGERGRGEEREGGERGKREGGKREGGERGGRERERGRERVRGRESHYRLELREPQNTLCFLLHSQHLTEGVGTDARWGSRHCYNLKVGVRLQHLTQRCLAPVGIMSMITRISSPVMPTLFEPEGLIHGSVMSVGLREEGEGRQEDDLSTLLSVGDTLPGPKPTDEGRKGNRTHVCTTTMGTATLRIEYVSILSKATCHEVVSSITPPLEFESPARYSRTAAVFHNPDAGELSATRWRIHFLQDARAGQNTSTAFSYAASATEIRIQSPMRAITRPTSKRREPASPSPF</sequence>
<evidence type="ECO:0000313" key="2">
    <source>
        <dbReference type="EMBL" id="KAJ8890021.1"/>
    </source>
</evidence>
<proteinExistence type="predicted"/>
<reference evidence="2 3" key="1">
    <citation type="submission" date="2023-02" db="EMBL/GenBank/DDBJ databases">
        <title>LHISI_Scaffold_Assembly.</title>
        <authorList>
            <person name="Stuart O.P."/>
            <person name="Cleave R."/>
            <person name="Magrath M.J.L."/>
            <person name="Mikheyev A.S."/>
        </authorList>
    </citation>
    <scope>NUCLEOTIDE SEQUENCE [LARGE SCALE GENOMIC DNA]</scope>
    <source>
        <strain evidence="2">Daus_M_001</strain>
        <tissue evidence="2">Leg muscle</tissue>
    </source>
</reference>
<evidence type="ECO:0000256" key="1">
    <source>
        <dbReference type="SAM" id="MobiDB-lite"/>
    </source>
</evidence>
<feature type="region of interest" description="Disordered" evidence="1">
    <location>
        <begin position="108"/>
        <end position="189"/>
    </location>
</feature>
<comment type="caution">
    <text evidence="2">The sequence shown here is derived from an EMBL/GenBank/DDBJ whole genome shotgun (WGS) entry which is preliminary data.</text>
</comment>
<accession>A0ABQ9I052</accession>
<evidence type="ECO:0000313" key="3">
    <source>
        <dbReference type="Proteomes" id="UP001159363"/>
    </source>
</evidence>
<feature type="region of interest" description="Disordered" evidence="1">
    <location>
        <begin position="292"/>
        <end position="312"/>
    </location>
</feature>
<organism evidence="2 3">
    <name type="scientific">Dryococelus australis</name>
    <dbReference type="NCBI Taxonomy" id="614101"/>
    <lineage>
        <taxon>Eukaryota</taxon>
        <taxon>Metazoa</taxon>
        <taxon>Ecdysozoa</taxon>
        <taxon>Arthropoda</taxon>
        <taxon>Hexapoda</taxon>
        <taxon>Insecta</taxon>
        <taxon>Pterygota</taxon>
        <taxon>Neoptera</taxon>
        <taxon>Polyneoptera</taxon>
        <taxon>Phasmatodea</taxon>
        <taxon>Verophasmatodea</taxon>
        <taxon>Anareolatae</taxon>
        <taxon>Phasmatidae</taxon>
        <taxon>Eurycanthinae</taxon>
        <taxon>Dryococelus</taxon>
    </lineage>
</organism>
<dbReference type="EMBL" id="JARBHB010000003">
    <property type="protein sequence ID" value="KAJ8890021.1"/>
    <property type="molecule type" value="Genomic_DNA"/>
</dbReference>
<dbReference type="Proteomes" id="UP001159363">
    <property type="component" value="Chromosome 3"/>
</dbReference>
<name>A0ABQ9I052_9NEOP</name>
<protein>
    <submittedName>
        <fullName evidence="2">Uncharacterized protein</fullName>
    </submittedName>
</protein>
<keyword evidence="3" id="KW-1185">Reference proteome</keyword>
<gene>
    <name evidence="2" type="ORF">PR048_009527</name>
</gene>